<reference evidence="1 2" key="1">
    <citation type="submission" date="2024-04" db="EMBL/GenBank/DDBJ databases">
        <authorList>
            <person name="Fracassetti M."/>
        </authorList>
    </citation>
    <scope>NUCLEOTIDE SEQUENCE [LARGE SCALE GENOMIC DNA]</scope>
</reference>
<accession>A0AAV2CAG0</accession>
<dbReference type="AlphaFoldDB" id="A0AAV2CAG0"/>
<keyword evidence="2" id="KW-1185">Reference proteome</keyword>
<sequence length="122" mass="14268">MTTLVSPCLRKPILQTLENCLSENEELDYHRIINISKLHPFRQKDHPLMVLDNYAICRMRPMLGIPIPHTDHWTRIATTKITHLWDGRSDHTANWQANPLRTLLVELFINTGIPNYFPLKTT</sequence>
<evidence type="ECO:0000313" key="2">
    <source>
        <dbReference type="Proteomes" id="UP001497516"/>
    </source>
</evidence>
<dbReference type="EMBL" id="OZ034813">
    <property type="protein sequence ID" value="CAL1353500.1"/>
    <property type="molecule type" value="Genomic_DNA"/>
</dbReference>
<dbReference type="Proteomes" id="UP001497516">
    <property type="component" value="Chromosome 1"/>
</dbReference>
<evidence type="ECO:0000313" key="1">
    <source>
        <dbReference type="EMBL" id="CAL1353500.1"/>
    </source>
</evidence>
<protein>
    <submittedName>
        <fullName evidence="1">Uncharacterized protein</fullName>
    </submittedName>
</protein>
<name>A0AAV2CAG0_9ROSI</name>
<organism evidence="1 2">
    <name type="scientific">Linum trigynum</name>
    <dbReference type="NCBI Taxonomy" id="586398"/>
    <lineage>
        <taxon>Eukaryota</taxon>
        <taxon>Viridiplantae</taxon>
        <taxon>Streptophyta</taxon>
        <taxon>Embryophyta</taxon>
        <taxon>Tracheophyta</taxon>
        <taxon>Spermatophyta</taxon>
        <taxon>Magnoliopsida</taxon>
        <taxon>eudicotyledons</taxon>
        <taxon>Gunneridae</taxon>
        <taxon>Pentapetalae</taxon>
        <taxon>rosids</taxon>
        <taxon>fabids</taxon>
        <taxon>Malpighiales</taxon>
        <taxon>Linaceae</taxon>
        <taxon>Linum</taxon>
    </lineage>
</organism>
<gene>
    <name evidence="1" type="ORF">LTRI10_LOCUS1400</name>
</gene>
<proteinExistence type="predicted"/>